<evidence type="ECO:0000256" key="4">
    <source>
        <dbReference type="ARBA" id="ARBA00022989"/>
    </source>
</evidence>
<name>A0ABQ9FDN9_TEGGR</name>
<comment type="caution">
    <text evidence="7">The sequence shown here is derived from an EMBL/GenBank/DDBJ whole genome shotgun (WGS) entry which is preliminary data.</text>
</comment>
<dbReference type="PANTHER" id="PTHR10057:SF0">
    <property type="entry name" value="TRANSLOCATOR PROTEIN"/>
    <property type="match status" value="1"/>
</dbReference>
<dbReference type="Gene3D" id="1.20.1260.100">
    <property type="entry name" value="TspO/MBR protein"/>
    <property type="match status" value="1"/>
</dbReference>
<feature type="transmembrane region" description="Helical" evidence="6">
    <location>
        <begin position="140"/>
        <end position="160"/>
    </location>
</feature>
<comment type="subcellular location">
    <subcellularLocation>
        <location evidence="1">Membrane</location>
        <topology evidence="1">Multi-pass membrane protein</topology>
    </subcellularLocation>
</comment>
<keyword evidence="5 6" id="KW-0472">Membrane</keyword>
<evidence type="ECO:0000256" key="6">
    <source>
        <dbReference type="SAM" id="Phobius"/>
    </source>
</evidence>
<keyword evidence="8" id="KW-1185">Reference proteome</keyword>
<comment type="similarity">
    <text evidence="2">Belongs to the TspO/BZRP family.</text>
</comment>
<reference evidence="7 8" key="1">
    <citation type="submission" date="2022-12" db="EMBL/GenBank/DDBJ databases">
        <title>Chromosome-level genome of Tegillarca granosa.</title>
        <authorList>
            <person name="Kim J."/>
        </authorList>
    </citation>
    <scope>NUCLEOTIDE SEQUENCE [LARGE SCALE GENOMIC DNA]</scope>
    <source>
        <strain evidence="7">Teg-2019</strain>
        <tissue evidence="7">Adductor muscle</tissue>
    </source>
</reference>
<dbReference type="Pfam" id="PF03073">
    <property type="entry name" value="TspO_MBR"/>
    <property type="match status" value="1"/>
</dbReference>
<proteinExistence type="inferred from homology"/>
<keyword evidence="4 6" id="KW-1133">Transmembrane helix</keyword>
<feature type="transmembrane region" description="Helical" evidence="6">
    <location>
        <begin position="113"/>
        <end position="133"/>
    </location>
</feature>
<feature type="transmembrane region" description="Helical" evidence="6">
    <location>
        <begin position="166"/>
        <end position="185"/>
    </location>
</feature>
<feature type="non-terminal residue" evidence="7">
    <location>
        <position position="1"/>
    </location>
</feature>
<organism evidence="7 8">
    <name type="scientific">Tegillarca granosa</name>
    <name type="common">Malaysian cockle</name>
    <name type="synonym">Anadara granosa</name>
    <dbReference type="NCBI Taxonomy" id="220873"/>
    <lineage>
        <taxon>Eukaryota</taxon>
        <taxon>Metazoa</taxon>
        <taxon>Spiralia</taxon>
        <taxon>Lophotrochozoa</taxon>
        <taxon>Mollusca</taxon>
        <taxon>Bivalvia</taxon>
        <taxon>Autobranchia</taxon>
        <taxon>Pteriomorphia</taxon>
        <taxon>Arcoida</taxon>
        <taxon>Arcoidea</taxon>
        <taxon>Arcidae</taxon>
        <taxon>Tegillarca</taxon>
    </lineage>
</organism>
<dbReference type="Proteomes" id="UP001217089">
    <property type="component" value="Unassembled WGS sequence"/>
</dbReference>
<evidence type="ECO:0008006" key="9">
    <source>
        <dbReference type="Google" id="ProtNLM"/>
    </source>
</evidence>
<dbReference type="PANTHER" id="PTHR10057">
    <property type="entry name" value="PERIPHERAL-TYPE BENZODIAZEPINE RECEPTOR"/>
    <property type="match status" value="1"/>
</dbReference>
<evidence type="ECO:0000256" key="1">
    <source>
        <dbReference type="ARBA" id="ARBA00004141"/>
    </source>
</evidence>
<dbReference type="EMBL" id="JARBDR010000337">
    <property type="protein sequence ID" value="KAJ8315442.1"/>
    <property type="molecule type" value="Genomic_DNA"/>
</dbReference>
<evidence type="ECO:0000256" key="3">
    <source>
        <dbReference type="ARBA" id="ARBA00022692"/>
    </source>
</evidence>
<feature type="transmembrane region" description="Helical" evidence="6">
    <location>
        <begin position="38"/>
        <end position="59"/>
    </location>
</feature>
<evidence type="ECO:0000256" key="2">
    <source>
        <dbReference type="ARBA" id="ARBA00007524"/>
    </source>
</evidence>
<dbReference type="CDD" id="cd15904">
    <property type="entry name" value="TSPO_MBR"/>
    <property type="match status" value="1"/>
</dbReference>
<protein>
    <recommendedName>
        <fullName evidence="9">Translocator protein</fullName>
    </recommendedName>
</protein>
<dbReference type="InterPro" id="IPR038330">
    <property type="entry name" value="TspO/MBR-related_sf"/>
</dbReference>
<feature type="transmembrane region" description="Helical" evidence="6">
    <location>
        <begin position="80"/>
        <end position="101"/>
    </location>
</feature>
<evidence type="ECO:0000313" key="8">
    <source>
        <dbReference type="Proteomes" id="UP001217089"/>
    </source>
</evidence>
<evidence type="ECO:0000256" key="5">
    <source>
        <dbReference type="ARBA" id="ARBA00023136"/>
    </source>
</evidence>
<dbReference type="InterPro" id="IPR004307">
    <property type="entry name" value="TspO_MBR"/>
</dbReference>
<sequence>NEDRSKVNSSAASAIRHSVIRDLPRKLKLDIKYRMSDYLKPIGFTLLPHIGGFLGGFVTKKNISTWYNHLKAPSVKPPNWLFAPVWTTLYTAMGYSSYMIWRDGGGFGGDAALPLALYGTQLALNWAWTPIFFGAHRLGLACIEIGLTWGTIVATIATFHPINSTAAHMLLPYLGWVTFASYLNFRYWQLNKDRKD</sequence>
<keyword evidence="3 6" id="KW-0812">Transmembrane</keyword>
<accession>A0ABQ9FDN9</accession>
<gene>
    <name evidence="7" type="ORF">KUTeg_007592</name>
</gene>
<evidence type="ECO:0000313" key="7">
    <source>
        <dbReference type="EMBL" id="KAJ8315442.1"/>
    </source>
</evidence>